<proteinExistence type="predicted"/>
<dbReference type="EMBL" id="WFLM01000004">
    <property type="protein sequence ID" value="KAB8037861.1"/>
    <property type="molecule type" value="Genomic_DNA"/>
</dbReference>
<reference evidence="1 2" key="1">
    <citation type="submission" date="2019-10" db="EMBL/GenBank/DDBJ databases">
        <title>New species of Slilvanegrellaceae.</title>
        <authorList>
            <person name="Pitt A."/>
            <person name="Hahn M.W."/>
        </authorList>
    </citation>
    <scope>NUCLEOTIDE SEQUENCE [LARGE SCALE GENOMIC DNA]</scope>
    <source>
        <strain evidence="1 2">SP-Ram-0.45-NSY-1</strain>
    </source>
</reference>
<keyword evidence="2" id="KW-1185">Reference proteome</keyword>
<dbReference type="RefSeq" id="WP_153420939.1">
    <property type="nucleotide sequence ID" value="NZ_WFLM01000004.1"/>
</dbReference>
<comment type="caution">
    <text evidence="1">The sequence shown here is derived from an EMBL/GenBank/DDBJ whole genome shotgun (WGS) entry which is preliminary data.</text>
</comment>
<dbReference type="OrthoDB" id="6928755at2"/>
<organism evidence="1 2">
    <name type="scientific">Silvanigrella paludirubra</name>
    <dbReference type="NCBI Taxonomy" id="2499159"/>
    <lineage>
        <taxon>Bacteria</taxon>
        <taxon>Pseudomonadati</taxon>
        <taxon>Bdellovibrionota</taxon>
        <taxon>Oligoflexia</taxon>
        <taxon>Silvanigrellales</taxon>
        <taxon>Silvanigrellaceae</taxon>
        <taxon>Silvanigrella</taxon>
    </lineage>
</organism>
<protein>
    <submittedName>
        <fullName evidence="1">Uncharacterized protein</fullName>
    </submittedName>
</protein>
<evidence type="ECO:0000313" key="1">
    <source>
        <dbReference type="EMBL" id="KAB8037861.1"/>
    </source>
</evidence>
<gene>
    <name evidence="1" type="ORF">GCL60_11850</name>
</gene>
<accession>A0A6N6VUJ7</accession>
<sequence length="202" mass="24102">MSTKKLISFFKNLINLKKNDEALTVNKKELESTYLFNNLSNHNYKSNNYPYPFYMEEKKIFAYNLYFICTCERKIDILNTILLNFKIDQTNEYRQAKGKNDSNESIHFSIVSGFNGYLFQIVTNSIKLLNELDILKIEPPPPWISFPEIDPDSLGSLQGSIDYWWYVYWTPFWEKLTPQEKQDYYKIKNATPEWIECIEIHN</sequence>
<dbReference type="Proteomes" id="UP000437748">
    <property type="component" value="Unassembled WGS sequence"/>
</dbReference>
<dbReference type="AlphaFoldDB" id="A0A6N6VUJ7"/>
<evidence type="ECO:0000313" key="2">
    <source>
        <dbReference type="Proteomes" id="UP000437748"/>
    </source>
</evidence>
<name>A0A6N6VUJ7_9BACT</name>